<proteinExistence type="predicted"/>
<keyword evidence="3" id="KW-1185">Reference proteome</keyword>
<organism evidence="2 3">
    <name type="scientific">Plakobranchus ocellatus</name>
    <dbReference type="NCBI Taxonomy" id="259542"/>
    <lineage>
        <taxon>Eukaryota</taxon>
        <taxon>Metazoa</taxon>
        <taxon>Spiralia</taxon>
        <taxon>Lophotrochozoa</taxon>
        <taxon>Mollusca</taxon>
        <taxon>Gastropoda</taxon>
        <taxon>Heterobranchia</taxon>
        <taxon>Euthyneura</taxon>
        <taxon>Panpulmonata</taxon>
        <taxon>Sacoglossa</taxon>
        <taxon>Placobranchoidea</taxon>
        <taxon>Plakobranchidae</taxon>
        <taxon>Plakobranchus</taxon>
    </lineage>
</organism>
<evidence type="ECO:0000313" key="2">
    <source>
        <dbReference type="EMBL" id="GFO25695.1"/>
    </source>
</evidence>
<feature type="signal peptide" evidence="1">
    <location>
        <begin position="1"/>
        <end position="27"/>
    </location>
</feature>
<sequence length="109" mass="12471">MACRSNTRNIFAAILGVSLCCLQRMSFRDMEAHPEGSDISQFMVLGQYMRNRLISFTAQTTQNSGRLTVSRSIQEEERVHRFCTTNLQCNTLVQTPQITMFLEGFIERG</sequence>
<feature type="chain" id="PRO_5043909958" evidence="1">
    <location>
        <begin position="28"/>
        <end position="109"/>
    </location>
</feature>
<keyword evidence="1" id="KW-0732">Signal</keyword>
<evidence type="ECO:0000313" key="3">
    <source>
        <dbReference type="Proteomes" id="UP000735302"/>
    </source>
</evidence>
<dbReference type="Proteomes" id="UP000735302">
    <property type="component" value="Unassembled WGS sequence"/>
</dbReference>
<comment type="caution">
    <text evidence="2">The sequence shown here is derived from an EMBL/GenBank/DDBJ whole genome shotgun (WGS) entry which is preliminary data.</text>
</comment>
<protein>
    <submittedName>
        <fullName evidence="2">Uncharacterized protein</fullName>
    </submittedName>
</protein>
<evidence type="ECO:0000256" key="1">
    <source>
        <dbReference type="SAM" id="SignalP"/>
    </source>
</evidence>
<accession>A0AAV4C2R4</accession>
<reference evidence="2 3" key="1">
    <citation type="journal article" date="2021" name="Elife">
        <title>Chloroplast acquisition without the gene transfer in kleptoplastic sea slugs, Plakobranchus ocellatus.</title>
        <authorList>
            <person name="Maeda T."/>
            <person name="Takahashi S."/>
            <person name="Yoshida T."/>
            <person name="Shimamura S."/>
            <person name="Takaki Y."/>
            <person name="Nagai Y."/>
            <person name="Toyoda A."/>
            <person name="Suzuki Y."/>
            <person name="Arimoto A."/>
            <person name="Ishii H."/>
            <person name="Satoh N."/>
            <person name="Nishiyama T."/>
            <person name="Hasebe M."/>
            <person name="Maruyama T."/>
            <person name="Minagawa J."/>
            <person name="Obokata J."/>
            <person name="Shigenobu S."/>
        </authorList>
    </citation>
    <scope>NUCLEOTIDE SEQUENCE [LARGE SCALE GENOMIC DNA]</scope>
</reference>
<gene>
    <name evidence="2" type="ORF">PoB_005220000</name>
</gene>
<dbReference type="EMBL" id="BLXT01005772">
    <property type="protein sequence ID" value="GFO25695.1"/>
    <property type="molecule type" value="Genomic_DNA"/>
</dbReference>
<dbReference type="AlphaFoldDB" id="A0AAV4C2R4"/>
<name>A0AAV4C2R4_9GAST</name>